<evidence type="ECO:0000313" key="2">
    <source>
        <dbReference type="Proteomes" id="UP001496720"/>
    </source>
</evidence>
<gene>
    <name evidence="1" type="ORF">ABT188_30280</name>
</gene>
<protein>
    <submittedName>
        <fullName evidence="1">Uncharacterized protein</fullName>
    </submittedName>
</protein>
<dbReference type="EMBL" id="JBEOZY010000048">
    <property type="protein sequence ID" value="MER6168796.1"/>
    <property type="molecule type" value="Genomic_DNA"/>
</dbReference>
<dbReference type="RefSeq" id="WP_352150052.1">
    <property type="nucleotide sequence ID" value="NZ_JBEOZY010000048.1"/>
</dbReference>
<keyword evidence="2" id="KW-1185">Reference proteome</keyword>
<name>A0ABV1T497_9ACTN</name>
<organism evidence="1 2">
    <name type="scientific">Streptomyces violaceorubidus</name>
    <dbReference type="NCBI Taxonomy" id="284042"/>
    <lineage>
        <taxon>Bacteria</taxon>
        <taxon>Bacillati</taxon>
        <taxon>Actinomycetota</taxon>
        <taxon>Actinomycetes</taxon>
        <taxon>Kitasatosporales</taxon>
        <taxon>Streptomycetaceae</taxon>
        <taxon>Streptomyces</taxon>
    </lineage>
</organism>
<comment type="caution">
    <text evidence="1">The sequence shown here is derived from an EMBL/GenBank/DDBJ whole genome shotgun (WGS) entry which is preliminary data.</text>
</comment>
<accession>A0ABV1T497</accession>
<evidence type="ECO:0000313" key="1">
    <source>
        <dbReference type="EMBL" id="MER6168796.1"/>
    </source>
</evidence>
<sequence>MNETIGLVRLARHVYSKSSDVLHGRSSMLNVPEAVSREWRLVVEQLEAIIAP</sequence>
<reference evidence="1 2" key="1">
    <citation type="submission" date="2024-06" db="EMBL/GenBank/DDBJ databases">
        <title>The Natural Products Discovery Center: Release of the First 8490 Sequenced Strains for Exploring Actinobacteria Biosynthetic Diversity.</title>
        <authorList>
            <person name="Kalkreuter E."/>
            <person name="Kautsar S.A."/>
            <person name="Yang D."/>
            <person name="Bader C.D."/>
            <person name="Teijaro C.N."/>
            <person name="Fluegel L."/>
            <person name="Davis C.M."/>
            <person name="Simpson J.R."/>
            <person name="Lauterbach L."/>
            <person name="Steele A.D."/>
            <person name="Gui C."/>
            <person name="Meng S."/>
            <person name="Li G."/>
            <person name="Viehrig K."/>
            <person name="Ye F."/>
            <person name="Su P."/>
            <person name="Kiefer A.F."/>
            <person name="Nichols A."/>
            <person name="Cepeda A.J."/>
            <person name="Yan W."/>
            <person name="Fan B."/>
            <person name="Jiang Y."/>
            <person name="Adhikari A."/>
            <person name="Zheng C.-J."/>
            <person name="Schuster L."/>
            <person name="Cowan T.M."/>
            <person name="Smanski M.J."/>
            <person name="Chevrette M.G."/>
            <person name="De Carvalho L.P.S."/>
            <person name="Shen B."/>
        </authorList>
    </citation>
    <scope>NUCLEOTIDE SEQUENCE [LARGE SCALE GENOMIC DNA]</scope>
    <source>
        <strain evidence="1 2">NPDC001615</strain>
    </source>
</reference>
<proteinExistence type="predicted"/>
<dbReference type="Proteomes" id="UP001496720">
    <property type="component" value="Unassembled WGS sequence"/>
</dbReference>